<evidence type="ECO:0000313" key="3">
    <source>
        <dbReference type="EMBL" id="KAH7016481.1"/>
    </source>
</evidence>
<proteinExistence type="predicted"/>
<dbReference type="RefSeq" id="XP_046006105.1">
    <property type="nucleotide sequence ID" value="XM_046155705.1"/>
</dbReference>
<dbReference type="Proteomes" id="UP000756346">
    <property type="component" value="Unassembled WGS sequence"/>
</dbReference>
<accession>A0A9P9BJ69</accession>
<dbReference type="GeneID" id="70185251"/>
<dbReference type="AlphaFoldDB" id="A0A9P9BJ69"/>
<evidence type="ECO:0000313" key="4">
    <source>
        <dbReference type="Proteomes" id="UP000756346"/>
    </source>
</evidence>
<sequence length="198" mass="22324">MVFPSFLTLCGADHSSTRDRVSNKNRNTNKNTNENTTRTITCLFCPEGSIIQERKDAHRDERPAAEFGQQLSPGGAKKAHVDPVEILKKRQELLQKAQGDLDEEGEKLCEAQELVDKKQRLLNKLQNDLDQEKKRLNEEQELDTVGQTDGSAEHQLHGNHHLARLSLPSLTLDSWYAALTEQLHALSEVGNVDCRFSL</sequence>
<comment type="caution">
    <text evidence="3">The sequence shown here is derived from an EMBL/GenBank/DDBJ whole genome shotgun (WGS) entry which is preliminary data.</text>
</comment>
<gene>
    <name evidence="3" type="ORF">B0I36DRAFT_337840</name>
</gene>
<organism evidence="3 4">
    <name type="scientific">Microdochium trichocladiopsis</name>
    <dbReference type="NCBI Taxonomy" id="1682393"/>
    <lineage>
        <taxon>Eukaryota</taxon>
        <taxon>Fungi</taxon>
        <taxon>Dikarya</taxon>
        <taxon>Ascomycota</taxon>
        <taxon>Pezizomycotina</taxon>
        <taxon>Sordariomycetes</taxon>
        <taxon>Xylariomycetidae</taxon>
        <taxon>Xylariales</taxon>
        <taxon>Microdochiaceae</taxon>
        <taxon>Microdochium</taxon>
    </lineage>
</organism>
<dbReference type="EMBL" id="JAGTJQ010000012">
    <property type="protein sequence ID" value="KAH7016481.1"/>
    <property type="molecule type" value="Genomic_DNA"/>
</dbReference>
<protein>
    <submittedName>
        <fullName evidence="3">Uncharacterized protein</fullName>
    </submittedName>
</protein>
<feature type="compositionally biased region" description="Basic and acidic residues" evidence="2">
    <location>
        <begin position="55"/>
        <end position="64"/>
    </location>
</feature>
<name>A0A9P9BJ69_9PEZI</name>
<reference evidence="3" key="1">
    <citation type="journal article" date="2021" name="Nat. Commun.">
        <title>Genetic determinants of endophytism in the Arabidopsis root mycobiome.</title>
        <authorList>
            <person name="Mesny F."/>
            <person name="Miyauchi S."/>
            <person name="Thiergart T."/>
            <person name="Pickel B."/>
            <person name="Atanasova L."/>
            <person name="Karlsson M."/>
            <person name="Huettel B."/>
            <person name="Barry K.W."/>
            <person name="Haridas S."/>
            <person name="Chen C."/>
            <person name="Bauer D."/>
            <person name="Andreopoulos W."/>
            <person name="Pangilinan J."/>
            <person name="LaButti K."/>
            <person name="Riley R."/>
            <person name="Lipzen A."/>
            <person name="Clum A."/>
            <person name="Drula E."/>
            <person name="Henrissat B."/>
            <person name="Kohler A."/>
            <person name="Grigoriev I.V."/>
            <person name="Martin F.M."/>
            <person name="Hacquard S."/>
        </authorList>
    </citation>
    <scope>NUCLEOTIDE SEQUENCE</scope>
    <source>
        <strain evidence="3">MPI-CAGE-CH-0230</strain>
    </source>
</reference>
<evidence type="ECO:0000256" key="1">
    <source>
        <dbReference type="SAM" id="Coils"/>
    </source>
</evidence>
<keyword evidence="4" id="KW-1185">Reference proteome</keyword>
<keyword evidence="1" id="KW-0175">Coiled coil</keyword>
<feature type="coiled-coil region" evidence="1">
    <location>
        <begin position="111"/>
        <end position="142"/>
    </location>
</feature>
<feature type="region of interest" description="Disordered" evidence="2">
    <location>
        <begin position="55"/>
        <end position="80"/>
    </location>
</feature>
<evidence type="ECO:0000256" key="2">
    <source>
        <dbReference type="SAM" id="MobiDB-lite"/>
    </source>
</evidence>